<accession>A0A9Q3KL89</accession>
<feature type="compositionally biased region" description="Basic and acidic residues" evidence="1">
    <location>
        <begin position="45"/>
        <end position="56"/>
    </location>
</feature>
<proteinExistence type="predicted"/>
<evidence type="ECO:0000313" key="3">
    <source>
        <dbReference type="Proteomes" id="UP000765509"/>
    </source>
</evidence>
<evidence type="ECO:0000313" key="2">
    <source>
        <dbReference type="EMBL" id="MBW0583783.1"/>
    </source>
</evidence>
<gene>
    <name evidence="2" type="ORF">O181_123498</name>
</gene>
<feature type="region of interest" description="Disordered" evidence="1">
    <location>
        <begin position="45"/>
        <end position="78"/>
    </location>
</feature>
<sequence length="78" mass="8594">MPVEHSPPERQTRSNARTQAVLIPKPRASLDGTPVVPQLRAHLDRRPNLEGEAPFRKERKGPRRSSAFSGVVGGFQGL</sequence>
<comment type="caution">
    <text evidence="2">The sequence shown here is derived from an EMBL/GenBank/DDBJ whole genome shotgun (WGS) entry which is preliminary data.</text>
</comment>
<dbReference type="Proteomes" id="UP000765509">
    <property type="component" value="Unassembled WGS sequence"/>
</dbReference>
<evidence type="ECO:0000256" key="1">
    <source>
        <dbReference type="SAM" id="MobiDB-lite"/>
    </source>
</evidence>
<protein>
    <submittedName>
        <fullName evidence="2">Uncharacterized protein</fullName>
    </submittedName>
</protein>
<reference evidence="2" key="1">
    <citation type="submission" date="2021-03" db="EMBL/GenBank/DDBJ databases">
        <title>Draft genome sequence of rust myrtle Austropuccinia psidii MF-1, a brazilian biotype.</title>
        <authorList>
            <person name="Quecine M.C."/>
            <person name="Pachon D.M.R."/>
            <person name="Bonatelli M.L."/>
            <person name="Correr F.H."/>
            <person name="Franceschini L.M."/>
            <person name="Leite T.F."/>
            <person name="Margarido G.R.A."/>
            <person name="Almeida C.A."/>
            <person name="Ferrarezi J.A."/>
            <person name="Labate C.A."/>
        </authorList>
    </citation>
    <scope>NUCLEOTIDE SEQUENCE</scope>
    <source>
        <strain evidence="2">MF-1</strain>
    </source>
</reference>
<name>A0A9Q3KL89_9BASI</name>
<dbReference type="EMBL" id="AVOT02116037">
    <property type="protein sequence ID" value="MBW0583783.1"/>
    <property type="molecule type" value="Genomic_DNA"/>
</dbReference>
<feature type="region of interest" description="Disordered" evidence="1">
    <location>
        <begin position="1"/>
        <end position="20"/>
    </location>
</feature>
<organism evidence="2 3">
    <name type="scientific">Austropuccinia psidii MF-1</name>
    <dbReference type="NCBI Taxonomy" id="1389203"/>
    <lineage>
        <taxon>Eukaryota</taxon>
        <taxon>Fungi</taxon>
        <taxon>Dikarya</taxon>
        <taxon>Basidiomycota</taxon>
        <taxon>Pucciniomycotina</taxon>
        <taxon>Pucciniomycetes</taxon>
        <taxon>Pucciniales</taxon>
        <taxon>Sphaerophragmiaceae</taxon>
        <taxon>Austropuccinia</taxon>
    </lineage>
</organism>
<dbReference type="AlphaFoldDB" id="A0A9Q3KL89"/>
<keyword evidence="3" id="KW-1185">Reference proteome</keyword>
<feature type="compositionally biased region" description="Basic and acidic residues" evidence="1">
    <location>
        <begin position="1"/>
        <end position="12"/>
    </location>
</feature>